<gene>
    <name evidence="1" type="ORF">GCM10011332_03170</name>
</gene>
<dbReference type="EMBL" id="BMHV01000002">
    <property type="protein sequence ID" value="GGF53208.1"/>
    <property type="molecule type" value="Genomic_DNA"/>
</dbReference>
<reference evidence="1" key="1">
    <citation type="journal article" date="2014" name="Int. J. Syst. Evol. Microbiol.">
        <title>Complete genome sequence of Corynebacterium casei LMG S-19264T (=DSM 44701T), isolated from a smear-ripened cheese.</title>
        <authorList>
            <consortium name="US DOE Joint Genome Institute (JGI-PGF)"/>
            <person name="Walter F."/>
            <person name="Albersmeier A."/>
            <person name="Kalinowski J."/>
            <person name="Ruckert C."/>
        </authorList>
    </citation>
    <scope>NUCLEOTIDE SEQUENCE</scope>
    <source>
        <strain evidence="1">CGMCC 1.15254</strain>
    </source>
</reference>
<organism evidence="1 2">
    <name type="scientific">Terasakiella brassicae</name>
    <dbReference type="NCBI Taxonomy" id="1634917"/>
    <lineage>
        <taxon>Bacteria</taxon>
        <taxon>Pseudomonadati</taxon>
        <taxon>Pseudomonadota</taxon>
        <taxon>Alphaproteobacteria</taxon>
        <taxon>Rhodospirillales</taxon>
        <taxon>Terasakiellaceae</taxon>
        <taxon>Terasakiella</taxon>
    </lineage>
</organism>
<dbReference type="InterPro" id="IPR036390">
    <property type="entry name" value="WH_DNA-bd_sf"/>
</dbReference>
<keyword evidence="2" id="KW-1185">Reference proteome</keyword>
<sequence>MSFLQNLHHRLEILEMNDISDLCVLGFLFDDARNLNGLLAAIRMLDIPTWQPTLEVIETTLERLLDSAAVVKLQAGNEIYFSITGVGIRHFFTLMKRPMPTNQRMRDTTLSLKSAFVENLPQPICTKVVEELIGFYNCQLNCLENQCTNCPLKSQRAQIQNDRQLFHIQQELEWLGRMTRNLSLPKAYPFQSVS</sequence>
<evidence type="ECO:0000313" key="1">
    <source>
        <dbReference type="EMBL" id="GGF53208.1"/>
    </source>
</evidence>
<comment type="caution">
    <text evidence="1">The sequence shown here is derived from an EMBL/GenBank/DDBJ whole genome shotgun (WGS) entry which is preliminary data.</text>
</comment>
<name>A0A917F8G0_9PROT</name>
<reference evidence="1" key="2">
    <citation type="submission" date="2020-09" db="EMBL/GenBank/DDBJ databases">
        <authorList>
            <person name="Sun Q."/>
            <person name="Zhou Y."/>
        </authorList>
    </citation>
    <scope>NUCLEOTIDE SEQUENCE</scope>
    <source>
        <strain evidence="1">CGMCC 1.15254</strain>
    </source>
</reference>
<dbReference type="Proteomes" id="UP000632498">
    <property type="component" value="Unassembled WGS sequence"/>
</dbReference>
<dbReference type="RefSeq" id="WP_188660524.1">
    <property type="nucleotide sequence ID" value="NZ_BMHV01000002.1"/>
</dbReference>
<proteinExistence type="predicted"/>
<accession>A0A917F8G0</accession>
<evidence type="ECO:0000313" key="2">
    <source>
        <dbReference type="Proteomes" id="UP000632498"/>
    </source>
</evidence>
<dbReference type="SUPFAM" id="SSF46785">
    <property type="entry name" value="Winged helix' DNA-binding domain"/>
    <property type="match status" value="1"/>
</dbReference>
<dbReference type="AlphaFoldDB" id="A0A917F8G0"/>
<protein>
    <submittedName>
        <fullName evidence="1">Uncharacterized protein</fullName>
    </submittedName>
</protein>